<evidence type="ECO:0000313" key="1">
    <source>
        <dbReference type="EMBL" id="KTA96571.1"/>
    </source>
</evidence>
<sequence length="403" mass="45713">MLINTVSAIAQRNITSATSKFHIAYKNMLSRFSGIATRNPLRASSLILKGLPNRNAKIVQLLSLTSVTRSTQSLPVLRSSNNLITIPPCQPRTLNKELKRGFHTTSKKSIKFIFSKGDKDNHNKMKYYSIPTPVVILSTIGGFVLLFTILPFLFTFGFPFLIGMIVFFQFRRWKTHQLYKKMAEVLQDSQINMKNNQLMSLKYRLIEQGLPMLTNFSNKTTKQLSSRGETLINQLQQRIKESFANNDNNIANVFVPQGHKLSEYELLLPHHTFKSYTKKLPHDQDIGLLSLSLYMRRRQHRNIKVAMPIPVELNLGNKVANVYFVYKGDTARGLLNTQILLEAAKAGVDLQEIKSSTQFLISIVPLDSWLPTQYIIADAGSLGSFNEDPSSSSREFVINNKSK</sequence>
<name>A0A0W0DCJ7_CANGB</name>
<protein>
    <submittedName>
        <fullName evidence="1">Uncharacterized protein</fullName>
    </submittedName>
</protein>
<dbReference type="EMBL" id="LLZZ01000172">
    <property type="protein sequence ID" value="KTA96571.1"/>
    <property type="molecule type" value="Genomic_DNA"/>
</dbReference>
<dbReference type="VEuPathDB" id="FungiDB:GWK60_K01485"/>
<evidence type="ECO:0000313" key="2">
    <source>
        <dbReference type="Proteomes" id="UP000054886"/>
    </source>
</evidence>
<reference evidence="1 2" key="1">
    <citation type="submission" date="2015-10" db="EMBL/GenBank/DDBJ databases">
        <title>Draft genomes sequences of Candida glabrata isolates 1A, 1B, 2A, 2B, 3A and 3B.</title>
        <authorList>
            <person name="Haavelsrud O.E."/>
            <person name="Gaustad P."/>
        </authorList>
    </citation>
    <scope>NUCLEOTIDE SEQUENCE [LARGE SCALE GENOMIC DNA]</scope>
    <source>
        <strain evidence="1">910700640</strain>
    </source>
</reference>
<organism evidence="1 2">
    <name type="scientific">Candida glabrata</name>
    <name type="common">Yeast</name>
    <name type="synonym">Torulopsis glabrata</name>
    <dbReference type="NCBI Taxonomy" id="5478"/>
    <lineage>
        <taxon>Eukaryota</taxon>
        <taxon>Fungi</taxon>
        <taxon>Dikarya</taxon>
        <taxon>Ascomycota</taxon>
        <taxon>Saccharomycotina</taxon>
        <taxon>Saccharomycetes</taxon>
        <taxon>Saccharomycetales</taxon>
        <taxon>Saccharomycetaceae</taxon>
        <taxon>Nakaseomyces</taxon>
    </lineage>
</organism>
<dbReference type="VEuPathDB" id="FungiDB:CAGL0K01639g"/>
<gene>
    <name evidence="1" type="ORF">AO440_003321</name>
</gene>
<proteinExistence type="predicted"/>
<dbReference type="AlphaFoldDB" id="A0A0W0DCJ7"/>
<dbReference type="VEuPathDB" id="FungiDB:GVI51_K01485"/>
<dbReference type="VEuPathDB" id="FungiDB:B1J91_K01639g"/>
<dbReference type="Proteomes" id="UP000054886">
    <property type="component" value="Unassembled WGS sequence"/>
</dbReference>
<comment type="caution">
    <text evidence="1">The sequence shown here is derived from an EMBL/GenBank/DDBJ whole genome shotgun (WGS) entry which is preliminary data.</text>
</comment>
<accession>A0A0W0DCJ7</accession>